<gene>
    <name evidence="1" type="ORF">ABT39_MTgene5967</name>
</gene>
<reference evidence="1" key="1">
    <citation type="journal article" date="2015" name="Genome Biol. Evol.">
        <title>Organellar Genomes of White Spruce (Picea glauca): Assembly and Annotation.</title>
        <authorList>
            <person name="Jackman S.D."/>
            <person name="Warren R.L."/>
            <person name="Gibb E.A."/>
            <person name="Vandervalk B.P."/>
            <person name="Mohamadi H."/>
            <person name="Chu J."/>
            <person name="Raymond A."/>
            <person name="Pleasance S."/>
            <person name="Coope R."/>
            <person name="Wildung M.R."/>
            <person name="Ritland C.E."/>
            <person name="Bousquet J."/>
            <person name="Jones S.J."/>
            <person name="Bohlmann J."/>
            <person name="Birol I."/>
        </authorList>
    </citation>
    <scope>NUCLEOTIDE SEQUENCE [LARGE SCALE GENOMIC DNA]</scope>
    <source>
        <tissue evidence="1">Flushing bud</tissue>
    </source>
</reference>
<sequence length="54" mass="6187">MRTTSMQPPNQRIMTLPTLLLKLGLRFELDLPILSLHRPQEQALMLEHHVAGSI</sequence>
<geneLocation type="mitochondrion" evidence="1"/>
<name>A0A101LXH3_PICGL</name>
<accession>A0A101LXH3</accession>
<protein>
    <submittedName>
        <fullName evidence="1">Uncharacterized protein</fullName>
    </submittedName>
</protein>
<evidence type="ECO:0000313" key="1">
    <source>
        <dbReference type="EMBL" id="KUM46963.1"/>
    </source>
</evidence>
<comment type="caution">
    <text evidence="1">The sequence shown here is derived from an EMBL/GenBank/DDBJ whole genome shotgun (WGS) entry which is preliminary data.</text>
</comment>
<organism evidence="1">
    <name type="scientific">Picea glauca</name>
    <name type="common">White spruce</name>
    <name type="synonym">Pinus glauca</name>
    <dbReference type="NCBI Taxonomy" id="3330"/>
    <lineage>
        <taxon>Eukaryota</taxon>
        <taxon>Viridiplantae</taxon>
        <taxon>Streptophyta</taxon>
        <taxon>Embryophyta</taxon>
        <taxon>Tracheophyta</taxon>
        <taxon>Spermatophyta</taxon>
        <taxon>Pinopsida</taxon>
        <taxon>Pinidae</taxon>
        <taxon>Conifers I</taxon>
        <taxon>Pinales</taxon>
        <taxon>Pinaceae</taxon>
        <taxon>Picea</taxon>
    </lineage>
</organism>
<proteinExistence type="predicted"/>
<dbReference type="EMBL" id="LKAM01000008">
    <property type="protein sequence ID" value="KUM46963.1"/>
    <property type="molecule type" value="Genomic_DNA"/>
</dbReference>
<keyword evidence="1" id="KW-0496">Mitochondrion</keyword>
<dbReference type="AlphaFoldDB" id="A0A101LXH3"/>